<dbReference type="Pfam" id="PF00651">
    <property type="entry name" value="BTB"/>
    <property type="match status" value="1"/>
</dbReference>
<keyword evidence="2" id="KW-0677">Repeat</keyword>
<gene>
    <name evidence="4" type="ORF">BaRGS_00020936</name>
</gene>
<evidence type="ECO:0000256" key="2">
    <source>
        <dbReference type="ARBA" id="ARBA00022737"/>
    </source>
</evidence>
<dbReference type="PANTHER" id="PTHR24412">
    <property type="entry name" value="KELCH PROTEIN"/>
    <property type="match status" value="1"/>
</dbReference>
<dbReference type="EMBL" id="JACVVK020000159">
    <property type="protein sequence ID" value="KAK7487795.1"/>
    <property type="molecule type" value="Genomic_DNA"/>
</dbReference>
<sequence>MMAAPAFQDKVFANLCQGIDHLYTDQQLCDLKVVVGEQTFECHRLVLAAVSQFFQALLTSSWRESSSGIVNIEHEDVPAESFSLLLDILYHGKDIITMETAKDILKMSIFLQVKFLEDYCEQYLSDNMAPDTCLGVWLFADRYQLTTLAKKASHMAVTQCTDVPKSKEVVQLSKGTLLIFLSSQKQLSMDGVCETILRWVEGDIESRKDHLGELLPFVSFPHLTQEYLSTLMAYMHHPLKDTVFGKFMLMCAVAIYATSLMYPRSELESCFPLRNSNVTRCIPESIDVWWWWLVPFLLSIEFNAPVPG</sequence>
<dbReference type="PANTHER" id="PTHR24412:SF272">
    <property type="entry name" value="KELCH-LIKE PROTEIN DIABLO"/>
    <property type="match status" value="1"/>
</dbReference>
<dbReference type="Gene3D" id="1.25.40.420">
    <property type="match status" value="1"/>
</dbReference>
<dbReference type="Pfam" id="PF07707">
    <property type="entry name" value="BACK"/>
    <property type="match status" value="1"/>
</dbReference>
<evidence type="ECO:0000313" key="5">
    <source>
        <dbReference type="Proteomes" id="UP001519460"/>
    </source>
</evidence>
<accession>A0ABD0KLT8</accession>
<proteinExistence type="predicted"/>
<dbReference type="SUPFAM" id="SSF54695">
    <property type="entry name" value="POZ domain"/>
    <property type="match status" value="1"/>
</dbReference>
<keyword evidence="1" id="KW-0880">Kelch repeat</keyword>
<dbReference type="AlphaFoldDB" id="A0ABD0KLT8"/>
<evidence type="ECO:0000313" key="4">
    <source>
        <dbReference type="EMBL" id="KAK7487795.1"/>
    </source>
</evidence>
<keyword evidence="5" id="KW-1185">Reference proteome</keyword>
<dbReference type="InterPro" id="IPR011705">
    <property type="entry name" value="BACK"/>
</dbReference>
<dbReference type="SMART" id="SM00225">
    <property type="entry name" value="BTB"/>
    <property type="match status" value="1"/>
</dbReference>
<dbReference type="InterPro" id="IPR000210">
    <property type="entry name" value="BTB/POZ_dom"/>
</dbReference>
<evidence type="ECO:0000259" key="3">
    <source>
        <dbReference type="PROSITE" id="PS50097"/>
    </source>
</evidence>
<feature type="domain" description="BTB" evidence="3">
    <location>
        <begin position="29"/>
        <end position="98"/>
    </location>
</feature>
<reference evidence="4 5" key="1">
    <citation type="journal article" date="2023" name="Sci. Data">
        <title>Genome assembly of the Korean intertidal mud-creeper Batillaria attramentaria.</title>
        <authorList>
            <person name="Patra A.K."/>
            <person name="Ho P.T."/>
            <person name="Jun S."/>
            <person name="Lee S.J."/>
            <person name="Kim Y."/>
            <person name="Won Y.J."/>
        </authorList>
    </citation>
    <scope>NUCLEOTIDE SEQUENCE [LARGE SCALE GENOMIC DNA]</scope>
    <source>
        <strain evidence="4">Wonlab-2016</strain>
    </source>
</reference>
<organism evidence="4 5">
    <name type="scientific">Batillaria attramentaria</name>
    <dbReference type="NCBI Taxonomy" id="370345"/>
    <lineage>
        <taxon>Eukaryota</taxon>
        <taxon>Metazoa</taxon>
        <taxon>Spiralia</taxon>
        <taxon>Lophotrochozoa</taxon>
        <taxon>Mollusca</taxon>
        <taxon>Gastropoda</taxon>
        <taxon>Caenogastropoda</taxon>
        <taxon>Sorbeoconcha</taxon>
        <taxon>Cerithioidea</taxon>
        <taxon>Batillariidae</taxon>
        <taxon>Batillaria</taxon>
    </lineage>
</organism>
<name>A0ABD0KLT8_9CAEN</name>
<evidence type="ECO:0000256" key="1">
    <source>
        <dbReference type="ARBA" id="ARBA00022441"/>
    </source>
</evidence>
<protein>
    <recommendedName>
        <fullName evidence="3">BTB domain-containing protein</fullName>
    </recommendedName>
</protein>
<dbReference type="SMART" id="SM00875">
    <property type="entry name" value="BACK"/>
    <property type="match status" value="1"/>
</dbReference>
<dbReference type="PROSITE" id="PS50097">
    <property type="entry name" value="BTB"/>
    <property type="match status" value="1"/>
</dbReference>
<dbReference type="Gene3D" id="3.30.710.10">
    <property type="entry name" value="Potassium Channel Kv1.1, Chain A"/>
    <property type="match status" value="1"/>
</dbReference>
<dbReference type="Proteomes" id="UP001519460">
    <property type="component" value="Unassembled WGS sequence"/>
</dbReference>
<dbReference type="InterPro" id="IPR011333">
    <property type="entry name" value="SKP1/BTB/POZ_sf"/>
</dbReference>
<comment type="caution">
    <text evidence="4">The sequence shown here is derived from an EMBL/GenBank/DDBJ whole genome shotgun (WGS) entry which is preliminary data.</text>
</comment>